<accession>A0AAD6TKH3</accession>
<sequence length="245" mass="27629">MAESGPAPEYRRRNAGMLNLAVVTSCRGFSLSYGLLQSGMPRSYGSAIRRSKSRSGVQNLDVNTWFCGASTSPVTATPASKKGIRFWYCKSQIWWLVLKPYLSLLHRWVATSYWILIMRSTGGPLAYSRKQNDPLSRMGPSGIFGIHSAPYCPHPARHPLTWHSSNLLAVDSDLRRYLGTIGTSQSARFGISRKLVRAPALDHRPPRRLCAESIRDSTIGPYKYWLYLPSFFNFLHFGVECKKRP</sequence>
<evidence type="ECO:0000313" key="1">
    <source>
        <dbReference type="EMBL" id="KAJ7062981.1"/>
    </source>
</evidence>
<dbReference type="EMBL" id="JARJCN010000215">
    <property type="protein sequence ID" value="KAJ7062981.1"/>
    <property type="molecule type" value="Genomic_DNA"/>
</dbReference>
<organism evidence="1 2">
    <name type="scientific">Mycena belliarum</name>
    <dbReference type="NCBI Taxonomy" id="1033014"/>
    <lineage>
        <taxon>Eukaryota</taxon>
        <taxon>Fungi</taxon>
        <taxon>Dikarya</taxon>
        <taxon>Basidiomycota</taxon>
        <taxon>Agaricomycotina</taxon>
        <taxon>Agaricomycetes</taxon>
        <taxon>Agaricomycetidae</taxon>
        <taxon>Agaricales</taxon>
        <taxon>Marasmiineae</taxon>
        <taxon>Mycenaceae</taxon>
        <taxon>Mycena</taxon>
    </lineage>
</organism>
<dbReference type="Proteomes" id="UP001222325">
    <property type="component" value="Unassembled WGS sequence"/>
</dbReference>
<evidence type="ECO:0000313" key="2">
    <source>
        <dbReference type="Proteomes" id="UP001222325"/>
    </source>
</evidence>
<proteinExistence type="predicted"/>
<keyword evidence="2" id="KW-1185">Reference proteome</keyword>
<reference evidence="1" key="1">
    <citation type="submission" date="2023-03" db="EMBL/GenBank/DDBJ databases">
        <title>Massive genome expansion in bonnet fungi (Mycena s.s.) driven by repeated elements and novel gene families across ecological guilds.</title>
        <authorList>
            <consortium name="Lawrence Berkeley National Laboratory"/>
            <person name="Harder C.B."/>
            <person name="Miyauchi S."/>
            <person name="Viragh M."/>
            <person name="Kuo A."/>
            <person name="Thoen E."/>
            <person name="Andreopoulos B."/>
            <person name="Lu D."/>
            <person name="Skrede I."/>
            <person name="Drula E."/>
            <person name="Henrissat B."/>
            <person name="Morin E."/>
            <person name="Kohler A."/>
            <person name="Barry K."/>
            <person name="LaButti K."/>
            <person name="Morin E."/>
            <person name="Salamov A."/>
            <person name="Lipzen A."/>
            <person name="Mereny Z."/>
            <person name="Hegedus B."/>
            <person name="Baldrian P."/>
            <person name="Stursova M."/>
            <person name="Weitz H."/>
            <person name="Taylor A."/>
            <person name="Grigoriev I.V."/>
            <person name="Nagy L.G."/>
            <person name="Martin F."/>
            <person name="Kauserud H."/>
        </authorList>
    </citation>
    <scope>NUCLEOTIDE SEQUENCE</scope>
    <source>
        <strain evidence="1">CBHHK173m</strain>
    </source>
</reference>
<dbReference type="AlphaFoldDB" id="A0AAD6TKH3"/>
<gene>
    <name evidence="1" type="ORF">B0H15DRAFT_807855</name>
</gene>
<name>A0AAD6TKH3_9AGAR</name>
<protein>
    <submittedName>
        <fullName evidence="1">Uncharacterized protein</fullName>
    </submittedName>
</protein>
<comment type="caution">
    <text evidence="1">The sequence shown here is derived from an EMBL/GenBank/DDBJ whole genome shotgun (WGS) entry which is preliminary data.</text>
</comment>